<evidence type="ECO:0000256" key="1">
    <source>
        <dbReference type="SAM" id="MobiDB-lite"/>
    </source>
</evidence>
<dbReference type="GO" id="GO:0030125">
    <property type="term" value="C:clathrin vesicle coat"/>
    <property type="evidence" value="ECO:0007669"/>
    <property type="project" value="TreeGrafter"/>
</dbReference>
<name>A0AA39XA95_9PEZI</name>
<comment type="caution">
    <text evidence="3">The sequence shown here is derived from an EMBL/GenBank/DDBJ whole genome shotgun (WGS) entry which is preliminary data.</text>
</comment>
<gene>
    <name evidence="3" type="ORF">B0T17DRAFT_491016</name>
</gene>
<sequence length="493" mass="52335">MDLKTLKNTVSNLTLYDIKAGVRKVQNVVMNYTEMETKVREATNNDQWPVSNSLKREIASGTFNYQTMNEIMPFIYRRFTEKSAEEWAQIWKGLALLEFLIVHGSERVIDNAVGHLPLIKMLRQFQYIGPKGEDWGKNVRTAAMRVVELLTNIDLLRSERKKAKDTNIDTTGIEGGASKSTIIHDGSGSSGRVHRHSSGGLGGHGDDAASRPRGDGGILGMQEVTDYNEFHDGASSSSPAPVTAKRAGVKKTIAPAKKKEPERDLFDFDTPDVPSFPTAPSAAPFKLNSLAADNDDDEFDDFQSASPAPVALAPNPFQFSTQLAAPKPVSAQQANLSGMLANNSFSPPLSSTTSPAGNFQQFPNPFPVPAIGQASKAEAFQVLQPNYLSPVTLPQQTGSAVSPGGSKSISSFATSKPAAGDDAFGAVWTIASGGIKKTTPTIAGRAMGELAKEKTSVGIWGPPASSSTIKPMGGSKPLGGPSSGSNGLDDLLG</sequence>
<dbReference type="SMART" id="SM00273">
    <property type="entry name" value="ENTH"/>
    <property type="match status" value="1"/>
</dbReference>
<keyword evidence="4" id="KW-1185">Reference proteome</keyword>
<feature type="compositionally biased region" description="Basic and acidic residues" evidence="1">
    <location>
        <begin position="257"/>
        <end position="266"/>
    </location>
</feature>
<dbReference type="InterPro" id="IPR013809">
    <property type="entry name" value="ENTH"/>
</dbReference>
<reference evidence="3" key="1">
    <citation type="submission" date="2023-06" db="EMBL/GenBank/DDBJ databases">
        <title>Genome-scale phylogeny and comparative genomics of the fungal order Sordariales.</title>
        <authorList>
            <consortium name="Lawrence Berkeley National Laboratory"/>
            <person name="Hensen N."/>
            <person name="Bonometti L."/>
            <person name="Westerberg I."/>
            <person name="Brannstrom I.O."/>
            <person name="Guillou S."/>
            <person name="Cros-Aarteil S."/>
            <person name="Calhoun S."/>
            <person name="Haridas S."/>
            <person name="Kuo A."/>
            <person name="Mondo S."/>
            <person name="Pangilinan J."/>
            <person name="Riley R."/>
            <person name="LaButti K."/>
            <person name="Andreopoulos B."/>
            <person name="Lipzen A."/>
            <person name="Chen C."/>
            <person name="Yanf M."/>
            <person name="Daum C."/>
            <person name="Ng V."/>
            <person name="Clum A."/>
            <person name="Steindorff A."/>
            <person name="Ohm R."/>
            <person name="Martin F."/>
            <person name="Silar P."/>
            <person name="Natvig D."/>
            <person name="Lalanne C."/>
            <person name="Gautier V."/>
            <person name="Ament-velasquez S.L."/>
            <person name="Kruys A."/>
            <person name="Hutchinson M.I."/>
            <person name="Powell A.J."/>
            <person name="Barry K."/>
            <person name="Miller A.N."/>
            <person name="Grigoriev I.V."/>
            <person name="Debuchy R."/>
            <person name="Gladieux P."/>
            <person name="Thoren M.H."/>
            <person name="Johannesson H."/>
        </authorList>
    </citation>
    <scope>NUCLEOTIDE SEQUENCE</scope>
    <source>
        <strain evidence="3">SMH3391-2</strain>
    </source>
</reference>
<dbReference type="Pfam" id="PF01417">
    <property type="entry name" value="ENTH"/>
    <property type="match status" value="1"/>
</dbReference>
<feature type="compositionally biased region" description="Basic and acidic residues" evidence="1">
    <location>
        <begin position="204"/>
        <end position="214"/>
    </location>
</feature>
<dbReference type="Gene3D" id="1.25.40.90">
    <property type="match status" value="1"/>
</dbReference>
<evidence type="ECO:0000313" key="3">
    <source>
        <dbReference type="EMBL" id="KAK0630227.1"/>
    </source>
</evidence>
<dbReference type="GO" id="GO:0006897">
    <property type="term" value="P:endocytosis"/>
    <property type="evidence" value="ECO:0007669"/>
    <property type="project" value="TreeGrafter"/>
</dbReference>
<dbReference type="GO" id="GO:0005543">
    <property type="term" value="F:phospholipid binding"/>
    <property type="evidence" value="ECO:0007669"/>
    <property type="project" value="TreeGrafter"/>
</dbReference>
<dbReference type="SUPFAM" id="SSF48464">
    <property type="entry name" value="ENTH/VHS domain"/>
    <property type="match status" value="1"/>
</dbReference>
<dbReference type="GO" id="GO:0005829">
    <property type="term" value="C:cytosol"/>
    <property type="evidence" value="ECO:0007669"/>
    <property type="project" value="GOC"/>
</dbReference>
<evidence type="ECO:0000259" key="2">
    <source>
        <dbReference type="PROSITE" id="PS50942"/>
    </source>
</evidence>
<dbReference type="PROSITE" id="PS50942">
    <property type="entry name" value="ENTH"/>
    <property type="match status" value="1"/>
</dbReference>
<dbReference type="FunFam" id="1.25.40.90:FF:000006">
    <property type="entry name" value="Clathrin interactor 1"/>
    <property type="match status" value="1"/>
</dbReference>
<dbReference type="Proteomes" id="UP001174934">
    <property type="component" value="Unassembled WGS sequence"/>
</dbReference>
<organism evidence="3 4">
    <name type="scientific">Bombardia bombarda</name>
    <dbReference type="NCBI Taxonomy" id="252184"/>
    <lineage>
        <taxon>Eukaryota</taxon>
        <taxon>Fungi</taxon>
        <taxon>Dikarya</taxon>
        <taxon>Ascomycota</taxon>
        <taxon>Pezizomycotina</taxon>
        <taxon>Sordariomycetes</taxon>
        <taxon>Sordariomycetidae</taxon>
        <taxon>Sordariales</taxon>
        <taxon>Lasiosphaeriaceae</taxon>
        <taxon>Bombardia</taxon>
    </lineage>
</organism>
<dbReference type="PANTHER" id="PTHR12276">
    <property type="entry name" value="EPSIN/ENT-RELATED"/>
    <property type="match status" value="1"/>
</dbReference>
<dbReference type="GO" id="GO:0005768">
    <property type="term" value="C:endosome"/>
    <property type="evidence" value="ECO:0007669"/>
    <property type="project" value="TreeGrafter"/>
</dbReference>
<evidence type="ECO:0000313" key="4">
    <source>
        <dbReference type="Proteomes" id="UP001174934"/>
    </source>
</evidence>
<dbReference type="GO" id="GO:0005886">
    <property type="term" value="C:plasma membrane"/>
    <property type="evidence" value="ECO:0007669"/>
    <property type="project" value="TreeGrafter"/>
</dbReference>
<dbReference type="PANTHER" id="PTHR12276:SF45">
    <property type="entry name" value="CLATHRIN INTERACTOR 1"/>
    <property type="match status" value="1"/>
</dbReference>
<dbReference type="AlphaFoldDB" id="A0AA39XA95"/>
<feature type="domain" description="ENTH" evidence="2">
    <location>
        <begin position="27"/>
        <end position="160"/>
    </location>
</feature>
<dbReference type="GO" id="GO:0006895">
    <property type="term" value="P:Golgi to endosome transport"/>
    <property type="evidence" value="ECO:0007669"/>
    <property type="project" value="TreeGrafter"/>
</dbReference>
<accession>A0AA39XA95</accession>
<feature type="compositionally biased region" description="Low complexity" evidence="1">
    <location>
        <begin position="473"/>
        <end position="493"/>
    </location>
</feature>
<feature type="region of interest" description="Disordered" evidence="1">
    <location>
        <begin position="454"/>
        <end position="493"/>
    </location>
</feature>
<dbReference type="GO" id="GO:0030276">
    <property type="term" value="F:clathrin binding"/>
    <property type="evidence" value="ECO:0007669"/>
    <property type="project" value="TreeGrafter"/>
</dbReference>
<feature type="region of interest" description="Disordered" evidence="1">
    <location>
        <begin position="167"/>
        <end position="284"/>
    </location>
</feature>
<protein>
    <recommendedName>
        <fullName evidence="2">ENTH domain-containing protein</fullName>
    </recommendedName>
</protein>
<dbReference type="InterPro" id="IPR008942">
    <property type="entry name" value="ENTH_VHS"/>
</dbReference>
<proteinExistence type="predicted"/>
<feature type="compositionally biased region" description="Low complexity" evidence="1">
    <location>
        <begin position="275"/>
        <end position="284"/>
    </location>
</feature>
<dbReference type="EMBL" id="JAULSR010000002">
    <property type="protein sequence ID" value="KAK0630227.1"/>
    <property type="molecule type" value="Genomic_DNA"/>
</dbReference>